<dbReference type="Proteomes" id="UP001190700">
    <property type="component" value="Unassembled WGS sequence"/>
</dbReference>
<dbReference type="EMBL" id="LGRX02009301">
    <property type="protein sequence ID" value="KAK3271874.1"/>
    <property type="molecule type" value="Genomic_DNA"/>
</dbReference>
<comment type="caution">
    <text evidence="2">The sequence shown here is derived from an EMBL/GenBank/DDBJ whole genome shotgun (WGS) entry which is preliminary data.</text>
</comment>
<evidence type="ECO:0000313" key="3">
    <source>
        <dbReference type="Proteomes" id="UP001190700"/>
    </source>
</evidence>
<proteinExistence type="predicted"/>
<keyword evidence="3" id="KW-1185">Reference proteome</keyword>
<evidence type="ECO:0000256" key="1">
    <source>
        <dbReference type="SAM" id="MobiDB-lite"/>
    </source>
</evidence>
<organism evidence="2 3">
    <name type="scientific">Cymbomonas tetramitiformis</name>
    <dbReference type="NCBI Taxonomy" id="36881"/>
    <lineage>
        <taxon>Eukaryota</taxon>
        <taxon>Viridiplantae</taxon>
        <taxon>Chlorophyta</taxon>
        <taxon>Pyramimonadophyceae</taxon>
        <taxon>Pyramimonadales</taxon>
        <taxon>Pyramimonadaceae</taxon>
        <taxon>Cymbomonas</taxon>
    </lineage>
</organism>
<accession>A0AAE0G5B3</accession>
<name>A0AAE0G5B3_9CHLO</name>
<gene>
    <name evidence="2" type="ORF">CYMTET_19799</name>
</gene>
<protein>
    <submittedName>
        <fullName evidence="2">Uncharacterized protein</fullName>
    </submittedName>
</protein>
<sequence>MECKTGFQSLDKSDLSLYEELHPSFDTSPVSPDESPPSTLSTRPSSGHKLGIQNVRRSFKQSTSAAPSRPSLPKENRLEDLRTSPHISRIPPPAHRSCDYEAATLGSLQFRGSFKWAPMLDFATSSAHVAMRWGLTQADGEPSRAGEQLLGRNWSGGLRQAVLRESQKEMFEEGASWRESEAHSNALTRSLRTPVVRPSINLESQRSICWETEDAPILASPTKPKSKVKFQTNPKTIIPDVDSKKEQQISVNAESGSSKLVAVVDDAVFIPCLSRVSRKPLSKTKHSEQRHVSACEDYRNMTAHEKSVFIPCLSR</sequence>
<feature type="compositionally biased region" description="Low complexity" evidence="1">
    <location>
        <begin position="36"/>
        <end position="45"/>
    </location>
</feature>
<dbReference type="AlphaFoldDB" id="A0AAE0G5B3"/>
<evidence type="ECO:0000313" key="2">
    <source>
        <dbReference type="EMBL" id="KAK3271874.1"/>
    </source>
</evidence>
<feature type="region of interest" description="Disordered" evidence="1">
    <location>
        <begin position="21"/>
        <end position="95"/>
    </location>
</feature>
<reference evidence="2 3" key="1">
    <citation type="journal article" date="2015" name="Genome Biol. Evol.">
        <title>Comparative Genomics of a Bacterivorous Green Alga Reveals Evolutionary Causalities and Consequences of Phago-Mixotrophic Mode of Nutrition.</title>
        <authorList>
            <person name="Burns J.A."/>
            <person name="Paasch A."/>
            <person name="Narechania A."/>
            <person name="Kim E."/>
        </authorList>
    </citation>
    <scope>NUCLEOTIDE SEQUENCE [LARGE SCALE GENOMIC DNA]</scope>
    <source>
        <strain evidence="2 3">PLY_AMNH</strain>
    </source>
</reference>
<feature type="compositionally biased region" description="Basic and acidic residues" evidence="1">
    <location>
        <begin position="72"/>
        <end position="83"/>
    </location>
</feature>